<dbReference type="GO" id="GO:0060236">
    <property type="term" value="P:regulation of mitotic spindle organization"/>
    <property type="evidence" value="ECO:0007669"/>
    <property type="project" value="InterPro"/>
</dbReference>
<organism evidence="8 9">
    <name type="scientific">Arabidopsis thaliana x Arabidopsis arenosa</name>
    <dbReference type="NCBI Taxonomy" id="1240361"/>
    <lineage>
        <taxon>Eukaryota</taxon>
        <taxon>Viridiplantae</taxon>
        <taxon>Streptophyta</taxon>
        <taxon>Embryophyta</taxon>
        <taxon>Tracheophyta</taxon>
        <taxon>Spermatophyta</taxon>
        <taxon>Magnoliopsida</taxon>
        <taxon>eudicotyledons</taxon>
        <taxon>Gunneridae</taxon>
        <taxon>Pentapetalae</taxon>
        <taxon>rosids</taxon>
        <taxon>malvids</taxon>
        <taxon>Brassicales</taxon>
        <taxon>Brassicaceae</taxon>
        <taxon>Camelineae</taxon>
        <taxon>Arabidopsis</taxon>
    </lineage>
</organism>
<evidence type="ECO:0000313" key="8">
    <source>
        <dbReference type="EMBL" id="KAG7604870.1"/>
    </source>
</evidence>
<feature type="region of interest" description="Disordered" evidence="6">
    <location>
        <begin position="266"/>
        <end position="287"/>
    </location>
</feature>
<dbReference type="EMBL" id="JAEFBK010000005">
    <property type="protein sequence ID" value="KAG7604870.1"/>
    <property type="molecule type" value="Genomic_DNA"/>
</dbReference>
<proteinExistence type="inferred from homology"/>
<dbReference type="GO" id="GO:0030295">
    <property type="term" value="F:protein kinase activator activity"/>
    <property type="evidence" value="ECO:0007669"/>
    <property type="project" value="TreeGrafter"/>
</dbReference>
<dbReference type="GO" id="GO:0090307">
    <property type="term" value="P:mitotic spindle assembly"/>
    <property type="evidence" value="ECO:0007669"/>
    <property type="project" value="TreeGrafter"/>
</dbReference>
<dbReference type="GO" id="GO:0005880">
    <property type="term" value="C:nuclear microtubule"/>
    <property type="evidence" value="ECO:0007669"/>
    <property type="project" value="TreeGrafter"/>
</dbReference>
<dbReference type="GO" id="GO:0005819">
    <property type="term" value="C:spindle"/>
    <property type="evidence" value="ECO:0007669"/>
    <property type="project" value="InterPro"/>
</dbReference>
<evidence type="ECO:0000256" key="1">
    <source>
        <dbReference type="ARBA" id="ARBA00004245"/>
    </source>
</evidence>
<dbReference type="GO" id="GO:0008017">
    <property type="term" value="F:microtubule binding"/>
    <property type="evidence" value="ECO:0007669"/>
    <property type="project" value="TreeGrafter"/>
</dbReference>
<evidence type="ECO:0000256" key="2">
    <source>
        <dbReference type="ARBA" id="ARBA00005885"/>
    </source>
</evidence>
<dbReference type="Proteomes" id="UP000694240">
    <property type="component" value="Chromosome 5"/>
</dbReference>
<dbReference type="InterPro" id="IPR009675">
    <property type="entry name" value="TPX2_fam"/>
</dbReference>
<sequence length="309" mass="35845">METKITFVWEVCQLGLGPISLPGSQKCMRPDYSLALVGKHSKLGTDSVVVLRGEVHSKVLRACKSRDCTILLVLHNSKSRQVKPSKGKSLMMGANPDREHKGALRLPMTLKRRKNSEFVTSQRVRPKQQSCTEMRKLKTKHALPLCFTKILAAPAMPTPQRSTPHPPEFQVNHTDQTTRFKRSYPKYFLNQISVLDKLKASYRIFQEFNLHVDHRPIERADFDHKIKEKEMMYKRHLEEAEAAKMVEEERALKQLRRTIVPQTRPVSNLNNPFLPHKSNKETTKPNSPKLRVIRRIDRRTMMMVSPHMR</sequence>
<evidence type="ECO:0000256" key="6">
    <source>
        <dbReference type="SAM" id="MobiDB-lite"/>
    </source>
</evidence>
<comment type="subcellular location">
    <subcellularLocation>
        <location evidence="1">Cytoplasm</location>
        <location evidence="1">Cytoskeleton</location>
    </subcellularLocation>
</comment>
<dbReference type="Pfam" id="PF06886">
    <property type="entry name" value="TPX2"/>
    <property type="match status" value="1"/>
</dbReference>
<evidence type="ECO:0000256" key="5">
    <source>
        <dbReference type="ARBA" id="ARBA00023212"/>
    </source>
</evidence>
<evidence type="ECO:0000259" key="7">
    <source>
        <dbReference type="Pfam" id="PF06886"/>
    </source>
</evidence>
<keyword evidence="4" id="KW-0493">Microtubule</keyword>
<evidence type="ECO:0000313" key="9">
    <source>
        <dbReference type="Proteomes" id="UP000694240"/>
    </source>
</evidence>
<keyword evidence="3" id="KW-0963">Cytoplasm</keyword>
<name>A0A8T2D3C4_9BRAS</name>
<keyword evidence="5" id="KW-0206">Cytoskeleton</keyword>
<evidence type="ECO:0000256" key="3">
    <source>
        <dbReference type="ARBA" id="ARBA00022490"/>
    </source>
</evidence>
<comment type="similarity">
    <text evidence="2">Belongs to the TPX2 family.</text>
</comment>
<dbReference type="AlphaFoldDB" id="A0A8T2D3C4"/>
<gene>
    <name evidence="8" type="ORF">ISN45_At05g039130</name>
</gene>
<protein>
    <submittedName>
        <fullName evidence="8">TPX2 C-terminal</fullName>
    </submittedName>
</protein>
<keyword evidence="9" id="KW-1185">Reference proteome</keyword>
<reference evidence="8 9" key="1">
    <citation type="submission" date="2020-12" db="EMBL/GenBank/DDBJ databases">
        <title>Concerted genomic and epigenomic changes stabilize Arabidopsis allopolyploids.</title>
        <authorList>
            <person name="Chen Z."/>
        </authorList>
    </citation>
    <scope>NUCLEOTIDE SEQUENCE [LARGE SCALE GENOMIC DNA]</scope>
    <source>
        <strain evidence="8">Allo738</strain>
        <tissue evidence="8">Leaf</tissue>
    </source>
</reference>
<dbReference type="PANTHER" id="PTHR14326:SF44">
    <property type="entry name" value="TARGETING PROTEIN FOR XKLP2"/>
    <property type="match status" value="1"/>
</dbReference>
<dbReference type="PANTHER" id="PTHR14326">
    <property type="entry name" value="TARGETING PROTEIN FOR XKLP2"/>
    <property type="match status" value="1"/>
</dbReference>
<accession>A0A8T2D3C4</accession>
<dbReference type="InterPro" id="IPR027329">
    <property type="entry name" value="TPX2_C"/>
</dbReference>
<feature type="domain" description="TPX2 C-terminal" evidence="7">
    <location>
        <begin position="208"/>
        <end position="284"/>
    </location>
</feature>
<comment type="caution">
    <text evidence="8">The sequence shown here is derived from an EMBL/GenBank/DDBJ whole genome shotgun (WGS) entry which is preliminary data.</text>
</comment>
<evidence type="ECO:0000256" key="4">
    <source>
        <dbReference type="ARBA" id="ARBA00022701"/>
    </source>
</evidence>